<evidence type="ECO:0000256" key="1">
    <source>
        <dbReference type="ARBA" id="ARBA00009437"/>
    </source>
</evidence>
<evidence type="ECO:0000259" key="5">
    <source>
        <dbReference type="PROSITE" id="PS50931"/>
    </source>
</evidence>
<dbReference type="PANTHER" id="PTHR30346:SF0">
    <property type="entry name" value="HCA OPERON TRANSCRIPTIONAL ACTIVATOR HCAR"/>
    <property type="match status" value="1"/>
</dbReference>
<gene>
    <name evidence="6" type="ORF">DF220_10475</name>
</gene>
<comment type="similarity">
    <text evidence="1">Belongs to the LysR transcriptional regulatory family.</text>
</comment>
<dbReference type="GO" id="GO:0032993">
    <property type="term" value="C:protein-DNA complex"/>
    <property type="evidence" value="ECO:0007669"/>
    <property type="project" value="TreeGrafter"/>
</dbReference>
<comment type="caution">
    <text evidence="6">The sequence shown here is derived from an EMBL/GenBank/DDBJ whole genome shotgun (WGS) entry which is preliminary data.</text>
</comment>
<dbReference type="EMBL" id="QEEX01000001">
    <property type="protein sequence ID" value="PWB98205.1"/>
    <property type="molecule type" value="Genomic_DNA"/>
</dbReference>
<feature type="domain" description="HTH lysR-type" evidence="5">
    <location>
        <begin position="29"/>
        <end position="86"/>
    </location>
</feature>
<sequence>MLGRPTHDRPSPRMHRMMPCGYQRGGAVFTFDQLKSFVVLAQELHFGHAAEVLNMTQPPLSRQIQKLEAELGFLLFDRTKKSVSLTQAGVAFRDEAEKILRISESSRELARKIAEGSAGELRLGITATAIMGLLGEILELLDDRAPGISVDVQEMVSQDQMDAVLRGAIDVAFLRELSDSPELDSLLVLSEPLLVAIGSRHPLAVTSRSVSVTDLEGEQVLTYSPDQAHYFNALVESVLNGVTVRPSQEMTQVHSMLALVAANRGIALVPASAAKMGMSGIVFRPIAERGDSSVQLYAVWRRDNFNPVMRAALGVLRDLHARSVQ</sequence>
<dbReference type="InterPro" id="IPR036388">
    <property type="entry name" value="WH-like_DNA-bd_sf"/>
</dbReference>
<protein>
    <submittedName>
        <fullName evidence="6">LysR family transcriptional regulator</fullName>
    </submittedName>
</protein>
<dbReference type="Gene3D" id="3.40.190.10">
    <property type="entry name" value="Periplasmic binding protein-like II"/>
    <property type="match status" value="2"/>
</dbReference>
<dbReference type="SUPFAM" id="SSF46785">
    <property type="entry name" value="Winged helix' DNA-binding domain"/>
    <property type="match status" value="1"/>
</dbReference>
<evidence type="ECO:0000256" key="4">
    <source>
        <dbReference type="ARBA" id="ARBA00023163"/>
    </source>
</evidence>
<organism evidence="6 7">
    <name type="scientific">Homoserinimonas hongtaonis</name>
    <dbReference type="NCBI Taxonomy" id="2079791"/>
    <lineage>
        <taxon>Bacteria</taxon>
        <taxon>Bacillati</taxon>
        <taxon>Actinomycetota</taxon>
        <taxon>Actinomycetes</taxon>
        <taxon>Micrococcales</taxon>
        <taxon>Microbacteriaceae</taxon>
        <taxon>Homoserinimonas</taxon>
    </lineage>
</organism>
<dbReference type="InterPro" id="IPR005119">
    <property type="entry name" value="LysR_subst-bd"/>
</dbReference>
<evidence type="ECO:0000313" key="7">
    <source>
        <dbReference type="Proteomes" id="UP000244978"/>
    </source>
</evidence>
<keyword evidence="7" id="KW-1185">Reference proteome</keyword>
<name>A0A2U1T2U4_9MICO</name>
<dbReference type="Proteomes" id="UP000244978">
    <property type="component" value="Unassembled WGS sequence"/>
</dbReference>
<evidence type="ECO:0000256" key="3">
    <source>
        <dbReference type="ARBA" id="ARBA00023125"/>
    </source>
</evidence>
<keyword evidence="2" id="KW-0805">Transcription regulation</keyword>
<keyword evidence="3" id="KW-0238">DNA-binding</keyword>
<dbReference type="Gene3D" id="1.10.10.10">
    <property type="entry name" value="Winged helix-like DNA-binding domain superfamily/Winged helix DNA-binding domain"/>
    <property type="match status" value="1"/>
</dbReference>
<dbReference type="PROSITE" id="PS50931">
    <property type="entry name" value="HTH_LYSR"/>
    <property type="match status" value="1"/>
</dbReference>
<dbReference type="PANTHER" id="PTHR30346">
    <property type="entry name" value="TRANSCRIPTIONAL DUAL REGULATOR HCAR-RELATED"/>
    <property type="match status" value="1"/>
</dbReference>
<dbReference type="PRINTS" id="PR00039">
    <property type="entry name" value="HTHLYSR"/>
</dbReference>
<accession>A0A2U1T2U4</accession>
<reference evidence="7" key="1">
    <citation type="submission" date="2018-04" db="EMBL/GenBank/DDBJ databases">
        <authorList>
            <person name="Liu S."/>
            <person name="Wang Z."/>
            <person name="Li J."/>
        </authorList>
    </citation>
    <scope>NUCLEOTIDE SEQUENCE [LARGE SCALE GENOMIC DNA]</scope>
    <source>
        <strain evidence="7">S1194</strain>
    </source>
</reference>
<keyword evidence="4" id="KW-0804">Transcription</keyword>
<evidence type="ECO:0000313" key="6">
    <source>
        <dbReference type="EMBL" id="PWB98205.1"/>
    </source>
</evidence>
<evidence type="ECO:0000256" key="2">
    <source>
        <dbReference type="ARBA" id="ARBA00023015"/>
    </source>
</evidence>
<dbReference type="Pfam" id="PF00126">
    <property type="entry name" value="HTH_1"/>
    <property type="match status" value="1"/>
</dbReference>
<proteinExistence type="inferred from homology"/>
<dbReference type="Pfam" id="PF03466">
    <property type="entry name" value="LysR_substrate"/>
    <property type="match status" value="1"/>
</dbReference>
<dbReference type="FunFam" id="1.10.10.10:FF:000001">
    <property type="entry name" value="LysR family transcriptional regulator"/>
    <property type="match status" value="1"/>
</dbReference>
<dbReference type="GO" id="GO:0003677">
    <property type="term" value="F:DNA binding"/>
    <property type="evidence" value="ECO:0007669"/>
    <property type="project" value="UniProtKB-KW"/>
</dbReference>
<dbReference type="InterPro" id="IPR036390">
    <property type="entry name" value="WH_DNA-bd_sf"/>
</dbReference>
<dbReference type="AlphaFoldDB" id="A0A2U1T2U4"/>
<dbReference type="GO" id="GO:0003700">
    <property type="term" value="F:DNA-binding transcription factor activity"/>
    <property type="evidence" value="ECO:0007669"/>
    <property type="project" value="InterPro"/>
</dbReference>
<dbReference type="SUPFAM" id="SSF53850">
    <property type="entry name" value="Periplasmic binding protein-like II"/>
    <property type="match status" value="1"/>
</dbReference>
<dbReference type="InterPro" id="IPR000847">
    <property type="entry name" value="LysR_HTH_N"/>
</dbReference>